<keyword evidence="1" id="KW-0614">Plasmid</keyword>
<reference evidence="1 2" key="1">
    <citation type="journal article" date="2010" name="Stand. Genomic Sci.">
        <title>Complete genome sequence of Rhizobium leguminosarum bv. trifolii strain WSM1325, an effective microsymbiont of annual Mediterranean clovers.</title>
        <authorList>
            <person name="Reeve W."/>
            <person name="O'Hara G."/>
            <person name="Chain P."/>
            <person name="Ardley J."/>
            <person name="Brau L."/>
            <person name="Nandesena K."/>
            <person name="Tiwari R."/>
            <person name="Copeland A."/>
            <person name="Nolan M."/>
            <person name="Han C."/>
            <person name="Brettin T."/>
            <person name="Land M."/>
            <person name="Ovchinikova G."/>
            <person name="Ivanova N."/>
            <person name="Mavromatis K."/>
            <person name="Markowitz V."/>
            <person name="Kyrpides N."/>
            <person name="Melino V."/>
            <person name="Denton M."/>
            <person name="Yates R."/>
            <person name="Howieson J."/>
        </authorList>
    </citation>
    <scope>NUCLEOTIDE SEQUENCE [LARGE SCALE GENOMIC DNA]</scope>
    <source>
        <strain evidence="1 2">WSM1325</strain>
        <plasmid evidence="2">Plasmid pR132504</plasmid>
    </source>
</reference>
<gene>
    <name evidence="1" type="ordered locus">Rleg_6151</name>
</gene>
<evidence type="ECO:0000313" key="1">
    <source>
        <dbReference type="EMBL" id="ACS60906.1"/>
    </source>
</evidence>
<dbReference type="EMBL" id="CP001626">
    <property type="protein sequence ID" value="ACS60906.1"/>
    <property type="molecule type" value="Genomic_DNA"/>
</dbReference>
<sequence length="47" mass="4808">MKLLPEITTAGLDLISPTSYVTDIRCVAAAAPDRTPNAGQAAALPDP</sequence>
<dbReference type="HOGENOM" id="CLU_3172480_0_0_5"/>
<organism evidence="1 2">
    <name type="scientific">Rhizobium leguminosarum bv. trifolii (strain WSM1325)</name>
    <dbReference type="NCBI Taxonomy" id="395491"/>
    <lineage>
        <taxon>Bacteria</taxon>
        <taxon>Pseudomonadati</taxon>
        <taxon>Pseudomonadota</taxon>
        <taxon>Alphaproteobacteria</taxon>
        <taxon>Hyphomicrobiales</taxon>
        <taxon>Rhizobiaceae</taxon>
        <taxon>Rhizobium/Agrobacterium group</taxon>
        <taxon>Rhizobium</taxon>
    </lineage>
</organism>
<accession>C6B9N4</accession>
<proteinExistence type="predicted"/>
<dbReference type="Proteomes" id="UP000002256">
    <property type="component" value="Plasmid pR132504"/>
</dbReference>
<evidence type="ECO:0000313" key="2">
    <source>
        <dbReference type="Proteomes" id="UP000002256"/>
    </source>
</evidence>
<dbReference type="KEGG" id="rlg:Rleg_6151"/>
<name>C6B9N4_RHILS</name>
<dbReference type="AlphaFoldDB" id="C6B9N4"/>
<protein>
    <submittedName>
        <fullName evidence="1">Uncharacterized protein</fullName>
    </submittedName>
</protein>
<geneLocation type="plasmid" evidence="1 2">
    <name>pR132504</name>
</geneLocation>